<evidence type="ECO:0000313" key="3">
    <source>
        <dbReference type="Proteomes" id="UP001362999"/>
    </source>
</evidence>
<feature type="region of interest" description="Disordered" evidence="1">
    <location>
        <begin position="205"/>
        <end position="264"/>
    </location>
</feature>
<sequence length="351" mass="36730">MHAHCLPIFYASGAYEDTFAVDSDPNGRFHLIGAGHCGAGVFDCSSRADEQIAGFSGAVRRSVKRWGGPGGVEEAWPLLCAEHHKGGCPTLKLPKGFVAPTPVYRSGVLCTAPTSVLPIPAPSVVSPPPPTSAFNLRPRPPVTPQPGTQTLASPFNLSSASPFTPSTYQWPRAGNAFSSAPLAFPTSPSAARTPLASRASATPRFMSRQMPPSSPPSLPPVSSSPGPAPTASSVLSFASSDLSNLSSSPDSSPRSPRSLSEIEYGCDDDDLFPPPGSLMWAVKGMRHQSWSDPAAAVRAAMDRGMGQMFTLMYSTDPTELEDMHGYAVGIRIGGRFVRDGSVRDGSAGSST</sequence>
<dbReference type="AlphaFoldDB" id="A0AAW0E0V7"/>
<evidence type="ECO:0000313" key="2">
    <source>
        <dbReference type="EMBL" id="KAK7057368.1"/>
    </source>
</evidence>
<name>A0AAW0E0V7_9AGAR</name>
<comment type="caution">
    <text evidence="2">The sequence shown here is derived from an EMBL/GenBank/DDBJ whole genome shotgun (WGS) entry which is preliminary data.</text>
</comment>
<dbReference type="EMBL" id="JAWWNJ010000004">
    <property type="protein sequence ID" value="KAK7057368.1"/>
    <property type="molecule type" value="Genomic_DNA"/>
</dbReference>
<accession>A0AAW0E0V7</accession>
<evidence type="ECO:0000256" key="1">
    <source>
        <dbReference type="SAM" id="MobiDB-lite"/>
    </source>
</evidence>
<keyword evidence="3" id="KW-1185">Reference proteome</keyword>
<organism evidence="2 3">
    <name type="scientific">Favolaschia claudopus</name>
    <dbReference type="NCBI Taxonomy" id="2862362"/>
    <lineage>
        <taxon>Eukaryota</taxon>
        <taxon>Fungi</taxon>
        <taxon>Dikarya</taxon>
        <taxon>Basidiomycota</taxon>
        <taxon>Agaricomycotina</taxon>
        <taxon>Agaricomycetes</taxon>
        <taxon>Agaricomycetidae</taxon>
        <taxon>Agaricales</taxon>
        <taxon>Marasmiineae</taxon>
        <taxon>Mycenaceae</taxon>
        <taxon>Favolaschia</taxon>
    </lineage>
</organism>
<feature type="compositionally biased region" description="Low complexity" evidence="1">
    <location>
        <begin position="220"/>
        <end position="259"/>
    </location>
</feature>
<dbReference type="Proteomes" id="UP001362999">
    <property type="component" value="Unassembled WGS sequence"/>
</dbReference>
<feature type="region of interest" description="Disordered" evidence="1">
    <location>
        <begin position="127"/>
        <end position="158"/>
    </location>
</feature>
<protein>
    <submittedName>
        <fullName evidence="2">Uncharacterized protein</fullName>
    </submittedName>
</protein>
<proteinExistence type="predicted"/>
<gene>
    <name evidence="2" type="ORF">R3P38DRAFT_2759633</name>
</gene>
<feature type="compositionally biased region" description="Polar residues" evidence="1">
    <location>
        <begin position="145"/>
        <end position="158"/>
    </location>
</feature>
<reference evidence="2 3" key="1">
    <citation type="journal article" date="2024" name="J Genomics">
        <title>Draft genome sequencing and assembly of Favolaschia claudopus CIRM-BRFM 2984 isolated from oak limbs.</title>
        <authorList>
            <person name="Navarro D."/>
            <person name="Drula E."/>
            <person name="Chaduli D."/>
            <person name="Cazenave R."/>
            <person name="Ahrendt S."/>
            <person name="Wang J."/>
            <person name="Lipzen A."/>
            <person name="Daum C."/>
            <person name="Barry K."/>
            <person name="Grigoriev I.V."/>
            <person name="Favel A."/>
            <person name="Rosso M.N."/>
            <person name="Martin F."/>
        </authorList>
    </citation>
    <scope>NUCLEOTIDE SEQUENCE [LARGE SCALE GENOMIC DNA]</scope>
    <source>
        <strain evidence="2 3">CIRM-BRFM 2984</strain>
    </source>
</reference>